<dbReference type="CDD" id="cd04301">
    <property type="entry name" value="NAT_SF"/>
    <property type="match status" value="1"/>
</dbReference>
<dbReference type="InterPro" id="IPR000182">
    <property type="entry name" value="GNAT_dom"/>
</dbReference>
<gene>
    <name evidence="2" type="ORF">HMI01_10270</name>
    <name evidence="3" type="ORF">SAMN05421668_109115</name>
</gene>
<dbReference type="EMBL" id="FPAI01000009">
    <property type="protein sequence ID" value="SFS77341.1"/>
    <property type="molecule type" value="Genomic_DNA"/>
</dbReference>
<dbReference type="Proteomes" id="UP000199139">
    <property type="component" value="Unassembled WGS sequence"/>
</dbReference>
<sequence>MIRLATHSDLDRIMVIVNEVIKEMHVRGSQQWSTDYPKRADFIQDINKRELYVYEQAGEVAGMCAFSETGHAEYSLIPFSTTNALTIKRLAISPRYRNKGISHQFIEAIKRVADEKNKQAINGDTFKNNPDAQAFFLKHDFCFIAERPDDEGDVPLYYYELTLK</sequence>
<dbReference type="SUPFAM" id="SSF55729">
    <property type="entry name" value="Acyl-CoA N-acyltransferases (Nat)"/>
    <property type="match status" value="1"/>
</dbReference>
<dbReference type="PROSITE" id="PS51186">
    <property type="entry name" value="GNAT"/>
    <property type="match status" value="1"/>
</dbReference>
<dbReference type="RefSeq" id="WP_089854014.1">
    <property type="nucleotide sequence ID" value="NZ_BJWJ01000008.1"/>
</dbReference>
<dbReference type="Proteomes" id="UP000321773">
    <property type="component" value="Unassembled WGS sequence"/>
</dbReference>
<name>A0A1I6SK67_9BACI</name>
<evidence type="ECO:0000313" key="4">
    <source>
        <dbReference type="Proteomes" id="UP000199139"/>
    </source>
</evidence>
<dbReference type="InterPro" id="IPR016181">
    <property type="entry name" value="Acyl_CoA_acyltransferase"/>
</dbReference>
<evidence type="ECO:0000313" key="3">
    <source>
        <dbReference type="EMBL" id="SFS77341.1"/>
    </source>
</evidence>
<accession>A0A1I6SK67</accession>
<evidence type="ECO:0000313" key="2">
    <source>
        <dbReference type="EMBL" id="GEM04039.1"/>
    </source>
</evidence>
<proteinExistence type="predicted"/>
<reference evidence="3 4" key="1">
    <citation type="submission" date="2016-10" db="EMBL/GenBank/DDBJ databases">
        <authorList>
            <person name="de Groot N.N."/>
        </authorList>
    </citation>
    <scope>NUCLEOTIDE SEQUENCE [LARGE SCALE GENOMIC DNA]</scope>
    <source>
        <strain evidence="3 4">DSM 17074</strain>
    </source>
</reference>
<dbReference type="STRING" id="306541.SAMN05421668_109115"/>
<evidence type="ECO:0000313" key="5">
    <source>
        <dbReference type="Proteomes" id="UP000321773"/>
    </source>
</evidence>
<organism evidence="3 4">
    <name type="scientific">Halolactibacillus miurensis</name>
    <dbReference type="NCBI Taxonomy" id="306541"/>
    <lineage>
        <taxon>Bacteria</taxon>
        <taxon>Bacillati</taxon>
        <taxon>Bacillota</taxon>
        <taxon>Bacilli</taxon>
        <taxon>Bacillales</taxon>
        <taxon>Bacillaceae</taxon>
        <taxon>Halolactibacillus</taxon>
    </lineage>
</organism>
<reference evidence="2 5" key="2">
    <citation type="submission" date="2019-07" db="EMBL/GenBank/DDBJ databases">
        <title>Whole genome shotgun sequence of Halolactibacillus miurensis NBRC 100873.</title>
        <authorList>
            <person name="Hosoyama A."/>
            <person name="Uohara A."/>
            <person name="Ohji S."/>
            <person name="Ichikawa N."/>
        </authorList>
    </citation>
    <scope>NUCLEOTIDE SEQUENCE [LARGE SCALE GENOMIC DNA]</scope>
    <source>
        <strain evidence="2 5">NBRC 100873</strain>
    </source>
</reference>
<dbReference type="AlphaFoldDB" id="A0A1I6SK67"/>
<dbReference type="GO" id="GO:0016747">
    <property type="term" value="F:acyltransferase activity, transferring groups other than amino-acyl groups"/>
    <property type="evidence" value="ECO:0007669"/>
    <property type="project" value="InterPro"/>
</dbReference>
<dbReference type="Gene3D" id="3.40.630.30">
    <property type="match status" value="1"/>
</dbReference>
<protein>
    <submittedName>
        <fullName evidence="3">N-acetylglutamate synthase, GNAT family</fullName>
    </submittedName>
</protein>
<dbReference type="EMBL" id="BJWJ01000008">
    <property type="protein sequence ID" value="GEM04039.1"/>
    <property type="molecule type" value="Genomic_DNA"/>
</dbReference>
<keyword evidence="5" id="KW-1185">Reference proteome</keyword>
<feature type="domain" description="N-acetyltransferase" evidence="1">
    <location>
        <begin position="1"/>
        <end position="164"/>
    </location>
</feature>
<dbReference type="OrthoDB" id="9796381at2"/>
<evidence type="ECO:0000259" key="1">
    <source>
        <dbReference type="PROSITE" id="PS51186"/>
    </source>
</evidence>
<dbReference type="Pfam" id="PF00583">
    <property type="entry name" value="Acetyltransf_1"/>
    <property type="match status" value="1"/>
</dbReference>